<dbReference type="SUPFAM" id="SSF53335">
    <property type="entry name" value="S-adenosyl-L-methionine-dependent methyltransferases"/>
    <property type="match status" value="1"/>
</dbReference>
<dbReference type="InterPro" id="IPR001525">
    <property type="entry name" value="C5_MeTfrase"/>
</dbReference>
<dbReference type="InterPro" id="IPR029063">
    <property type="entry name" value="SAM-dependent_MTases_sf"/>
</dbReference>
<dbReference type="Gene3D" id="3.40.50.150">
    <property type="entry name" value="Vaccinia Virus protein VP39"/>
    <property type="match status" value="1"/>
</dbReference>
<accession>A0A146KVA6</accession>
<evidence type="ECO:0000256" key="1">
    <source>
        <dbReference type="ARBA" id="ARBA00022603"/>
    </source>
</evidence>
<dbReference type="EMBL" id="GDHC01019572">
    <property type="protein sequence ID" value="JAP99056.1"/>
    <property type="molecule type" value="Transcribed_RNA"/>
</dbReference>
<dbReference type="GO" id="GO:0032259">
    <property type="term" value="P:methylation"/>
    <property type="evidence" value="ECO:0007669"/>
    <property type="project" value="UniProtKB-KW"/>
</dbReference>
<keyword evidence="2 4" id="KW-0808">Transferase</keyword>
<dbReference type="InterPro" id="IPR050750">
    <property type="entry name" value="C5-MTase"/>
</dbReference>
<protein>
    <submittedName>
        <fullName evidence="4">DNA (Cytosine-5)-methyltransferase</fullName>
    </submittedName>
</protein>
<sequence length="363" mass="37842">ESVTASEIDALGCDLFLLSPPCQPYTQLGHQRDIGDRRADSLLHILNLLRTLQAPPTYVVVENVAAFIGSQAHQQLHTTLSHLKYVVESYILSPRQFGIPNQRTRAYIVARRSVCGEFDTVATSSCTQLPLSSYSPCWLRYALQFSTSGGDPPSIYSGGFHSAALSTVCCTCNGGGTVAVPCTLTHPADCPRPIGGVGKLQGGCTVGTSHTAVTARLPGAGVEGFPVHGASACAGTIASTTVTDPGTTVTDPGTTVTDPGTTATAAGGAAGTCDGIAGIAGCTVTAVVNTVNTVNTGNTKEETKTKRERGEDVAVSAVTDVTTEKVVTSMDVNPIGIEVNAEYERDVIEKYRIPQEYGKYIGK</sequence>
<evidence type="ECO:0000256" key="2">
    <source>
        <dbReference type="ARBA" id="ARBA00022679"/>
    </source>
</evidence>
<evidence type="ECO:0000256" key="3">
    <source>
        <dbReference type="ARBA" id="ARBA00022691"/>
    </source>
</evidence>
<dbReference type="AlphaFoldDB" id="A0A146KVA6"/>
<name>A0A146KVA6_LYGHE</name>
<proteinExistence type="predicted"/>
<dbReference type="PANTHER" id="PTHR46098">
    <property type="entry name" value="TRNA (CYTOSINE(38)-C(5))-METHYLTRANSFERASE"/>
    <property type="match status" value="1"/>
</dbReference>
<organism evidence="4">
    <name type="scientific">Lygus hesperus</name>
    <name type="common">Western plant bug</name>
    <dbReference type="NCBI Taxonomy" id="30085"/>
    <lineage>
        <taxon>Eukaryota</taxon>
        <taxon>Metazoa</taxon>
        <taxon>Ecdysozoa</taxon>
        <taxon>Arthropoda</taxon>
        <taxon>Hexapoda</taxon>
        <taxon>Insecta</taxon>
        <taxon>Pterygota</taxon>
        <taxon>Neoptera</taxon>
        <taxon>Paraneoptera</taxon>
        <taxon>Hemiptera</taxon>
        <taxon>Heteroptera</taxon>
        <taxon>Panheteroptera</taxon>
        <taxon>Cimicomorpha</taxon>
        <taxon>Miridae</taxon>
        <taxon>Mirini</taxon>
        <taxon>Lygus</taxon>
    </lineage>
</organism>
<evidence type="ECO:0000313" key="4">
    <source>
        <dbReference type="EMBL" id="JAP99056.1"/>
    </source>
</evidence>
<keyword evidence="3" id="KW-0949">S-adenosyl-L-methionine</keyword>
<gene>
    <name evidence="4" type="primary">dnmA</name>
    <name evidence="4" type="ORF">g.15991</name>
</gene>
<dbReference type="GO" id="GO:0008168">
    <property type="term" value="F:methyltransferase activity"/>
    <property type="evidence" value="ECO:0007669"/>
    <property type="project" value="UniProtKB-KW"/>
</dbReference>
<dbReference type="Pfam" id="PF00145">
    <property type="entry name" value="DNA_methylase"/>
    <property type="match status" value="1"/>
</dbReference>
<feature type="non-terminal residue" evidence="4">
    <location>
        <position position="1"/>
    </location>
</feature>
<reference evidence="4" key="1">
    <citation type="journal article" date="2016" name="Gigascience">
        <title>De novo construction of an expanded transcriptome assembly for the western tarnished plant bug, Lygus hesperus.</title>
        <authorList>
            <person name="Tassone E.E."/>
            <person name="Geib S.M."/>
            <person name="Hall B."/>
            <person name="Fabrick J.A."/>
            <person name="Brent C.S."/>
            <person name="Hull J.J."/>
        </authorList>
    </citation>
    <scope>NUCLEOTIDE SEQUENCE</scope>
</reference>
<dbReference type="PANTHER" id="PTHR46098:SF1">
    <property type="entry name" value="TRNA (CYTOSINE(38)-C(5))-METHYLTRANSFERASE"/>
    <property type="match status" value="1"/>
</dbReference>
<keyword evidence="1 4" id="KW-0489">Methyltransferase</keyword>